<keyword evidence="2" id="KW-1185">Reference proteome</keyword>
<reference evidence="1 2" key="1">
    <citation type="submission" date="2023-10" db="EMBL/GenBank/DDBJ databases">
        <title>Chromosome-scale genome assembly provides insights into flower coloration mechanisms of Canna indica.</title>
        <authorList>
            <person name="Li C."/>
        </authorList>
    </citation>
    <scope>NUCLEOTIDE SEQUENCE [LARGE SCALE GENOMIC DNA]</scope>
    <source>
        <tissue evidence="1">Flower</tissue>
    </source>
</reference>
<evidence type="ECO:0000313" key="2">
    <source>
        <dbReference type="Proteomes" id="UP001327560"/>
    </source>
</evidence>
<proteinExistence type="predicted"/>
<accession>A0AAQ3QQN0</accession>
<dbReference type="EMBL" id="CP136897">
    <property type="protein sequence ID" value="WOL17791.1"/>
    <property type="molecule type" value="Genomic_DNA"/>
</dbReference>
<gene>
    <name evidence="1" type="ORF">Cni_G26584</name>
</gene>
<organism evidence="1 2">
    <name type="scientific">Canna indica</name>
    <name type="common">Indian-shot</name>
    <dbReference type="NCBI Taxonomy" id="4628"/>
    <lineage>
        <taxon>Eukaryota</taxon>
        <taxon>Viridiplantae</taxon>
        <taxon>Streptophyta</taxon>
        <taxon>Embryophyta</taxon>
        <taxon>Tracheophyta</taxon>
        <taxon>Spermatophyta</taxon>
        <taxon>Magnoliopsida</taxon>
        <taxon>Liliopsida</taxon>
        <taxon>Zingiberales</taxon>
        <taxon>Cannaceae</taxon>
        <taxon>Canna</taxon>
    </lineage>
</organism>
<dbReference type="Proteomes" id="UP001327560">
    <property type="component" value="Chromosome 8"/>
</dbReference>
<evidence type="ECO:0000313" key="1">
    <source>
        <dbReference type="EMBL" id="WOL17791.1"/>
    </source>
</evidence>
<protein>
    <submittedName>
        <fullName evidence="1">Zinc finger CCCH domain-containing protein 45-like isoform X1</fullName>
    </submittedName>
</protein>
<sequence length="135" mass="15102">MPLAWLISVSPNWYRTRFEADKRNCQELEPFICQKMASLLYLEPDSELVVRGASFSTMSQLLFDLLAEVQLNNQNMRRKKVKGVGADEATNPDVVLFEDNEEEEGGMPMAGPGAGGMPIILLESHLASICLHHPR</sequence>
<name>A0AAQ3QQN0_9LILI</name>
<dbReference type="AlphaFoldDB" id="A0AAQ3QQN0"/>